<reference evidence="3" key="2">
    <citation type="submission" date="2019-09" db="UniProtKB">
        <authorList>
            <consortium name="WormBaseParasite"/>
        </authorList>
    </citation>
    <scope>IDENTIFICATION</scope>
</reference>
<proteinExistence type="predicted"/>
<gene>
    <name evidence="1" type="ORF">HPBE_LOCUS1553</name>
</gene>
<dbReference type="OrthoDB" id="5874204at2759"/>
<dbReference type="EMBL" id="UZAH01001749">
    <property type="protein sequence ID" value="VDO19935.1"/>
    <property type="molecule type" value="Genomic_DNA"/>
</dbReference>
<organism evidence="2 3">
    <name type="scientific">Heligmosomoides polygyrus</name>
    <name type="common">Parasitic roundworm</name>
    <dbReference type="NCBI Taxonomy" id="6339"/>
    <lineage>
        <taxon>Eukaryota</taxon>
        <taxon>Metazoa</taxon>
        <taxon>Ecdysozoa</taxon>
        <taxon>Nematoda</taxon>
        <taxon>Chromadorea</taxon>
        <taxon>Rhabditida</taxon>
        <taxon>Rhabditina</taxon>
        <taxon>Rhabditomorpha</taxon>
        <taxon>Strongyloidea</taxon>
        <taxon>Heligmosomidae</taxon>
        <taxon>Heligmosomoides</taxon>
    </lineage>
</organism>
<dbReference type="Proteomes" id="UP000050761">
    <property type="component" value="Unassembled WGS sequence"/>
</dbReference>
<dbReference type="InterPro" id="IPR036157">
    <property type="entry name" value="dUTPase-like_sf"/>
</dbReference>
<evidence type="ECO:0000313" key="2">
    <source>
        <dbReference type="Proteomes" id="UP000050761"/>
    </source>
</evidence>
<keyword evidence="2" id="KW-1185">Reference proteome</keyword>
<accession>A0A3P7X2B2</accession>
<dbReference type="Gene3D" id="2.70.40.10">
    <property type="match status" value="1"/>
</dbReference>
<dbReference type="AlphaFoldDB" id="A0A183F5W0"/>
<dbReference type="WBParaSite" id="HPBE_0000155201-mRNA-1">
    <property type="protein sequence ID" value="HPBE_0000155201-mRNA-1"/>
    <property type="gene ID" value="HPBE_0000155201"/>
</dbReference>
<name>A0A183F5W0_HELPZ</name>
<protein>
    <submittedName>
        <fullName evidence="3">LTD domain-containing protein</fullName>
    </submittedName>
</protein>
<accession>A0A183F5W0</accession>
<evidence type="ECO:0000313" key="3">
    <source>
        <dbReference type="WBParaSite" id="HPBE_0000155201-mRNA-1"/>
    </source>
</evidence>
<reference evidence="1 2" key="1">
    <citation type="submission" date="2018-11" db="EMBL/GenBank/DDBJ databases">
        <authorList>
            <consortium name="Pathogen Informatics"/>
        </authorList>
    </citation>
    <scope>NUCLEOTIDE SEQUENCE [LARGE SCALE GENOMIC DNA]</scope>
</reference>
<sequence>MTEGTITLPRGTTSIVRTQIHGYLSTETRNVLIEDKQRMPDDSLVVGRALISPNTDGTFFINIMNPSNTDIQLKDKTKIAWATPIVNPEVQILAVHHQTTNGTTAFSNGMPANHILT</sequence>
<evidence type="ECO:0000313" key="1">
    <source>
        <dbReference type="EMBL" id="VDO19935.1"/>
    </source>
</evidence>